<feature type="compositionally biased region" description="Polar residues" evidence="1">
    <location>
        <begin position="455"/>
        <end position="465"/>
    </location>
</feature>
<dbReference type="AlphaFoldDB" id="A0AAV5F729"/>
<reference evidence="2" key="2">
    <citation type="submission" date="2021-12" db="EMBL/GenBank/DDBJ databases">
        <title>Resequencing data analysis of finger millet.</title>
        <authorList>
            <person name="Hatakeyama M."/>
            <person name="Aluri S."/>
            <person name="Balachadran M.T."/>
            <person name="Sivarajan S.R."/>
            <person name="Poveda L."/>
            <person name="Shimizu-Inatsugi R."/>
            <person name="Schlapbach R."/>
            <person name="Sreeman S.M."/>
            <person name="Shimizu K.K."/>
        </authorList>
    </citation>
    <scope>NUCLEOTIDE SEQUENCE</scope>
</reference>
<evidence type="ECO:0000313" key="3">
    <source>
        <dbReference type="Proteomes" id="UP001054889"/>
    </source>
</evidence>
<dbReference type="InterPro" id="IPR058921">
    <property type="entry name" value="PAP/OAS1-rel"/>
</dbReference>
<evidence type="ECO:0000256" key="1">
    <source>
        <dbReference type="SAM" id="MobiDB-lite"/>
    </source>
</evidence>
<feature type="compositionally biased region" description="Basic and acidic residues" evidence="1">
    <location>
        <begin position="435"/>
        <end position="444"/>
    </location>
</feature>
<dbReference type="PANTHER" id="PTHR45979">
    <property type="entry name" value="PAP/OAS1 SUBSTRATE-BINDING DOMAIN SUPERFAMILY"/>
    <property type="match status" value="1"/>
</dbReference>
<accession>A0AAV5F729</accession>
<feature type="region of interest" description="Disordered" evidence="1">
    <location>
        <begin position="88"/>
        <end position="119"/>
    </location>
</feature>
<feature type="compositionally biased region" description="Basic and acidic residues" evidence="1">
    <location>
        <begin position="466"/>
        <end position="496"/>
    </location>
</feature>
<evidence type="ECO:0000313" key="2">
    <source>
        <dbReference type="EMBL" id="GJN30672.1"/>
    </source>
</evidence>
<feature type="compositionally biased region" description="Low complexity" evidence="1">
    <location>
        <begin position="91"/>
        <end position="105"/>
    </location>
</feature>
<name>A0AAV5F729_ELECO</name>
<comment type="caution">
    <text evidence="2">The sequence shown here is derived from an EMBL/GenBank/DDBJ whole genome shotgun (WGS) entry which is preliminary data.</text>
</comment>
<gene>
    <name evidence="2" type="primary">gb18999</name>
    <name evidence="2" type="ORF">PR202_gb18999</name>
</gene>
<feature type="compositionally biased region" description="Polar residues" evidence="1">
    <location>
        <begin position="502"/>
        <end position="513"/>
    </location>
</feature>
<evidence type="ECO:0008006" key="4">
    <source>
        <dbReference type="Google" id="ProtNLM"/>
    </source>
</evidence>
<dbReference type="Proteomes" id="UP001054889">
    <property type="component" value="Unassembled WGS sequence"/>
</dbReference>
<feature type="region of interest" description="Disordered" evidence="1">
    <location>
        <begin position="555"/>
        <end position="609"/>
    </location>
</feature>
<sequence length="609" mass="66387">MVMRAREPVTSDENHDTGNNWHEYTVGFSGHFGSEGRDPHIYNVDGKEHSSLPNGVPVAPLERQMEFTVEDNSVGDEKYTRMFQSQTGRNASGYASVPSSYASSSRGKALNASSWDEMTVNTSRSLSGKLGKRPDFGAAAPTTHIKVGWQMGNSTEHLPTEINDGPRNGTSGPTINEASEIVTGSNPLSMQSRASQVPNDFDPSQMSVPNPMFAPFLIGSQQRQADSSGLTFVPTGPPVPFVVLPFVPGSNDGSVPQYERSERTDQHPANIIGQNFSSINEVHQPNTSATSTIPCGIMAEPPSEEHKPDILNSDLIGHWRNLQYGRLCQNAPPVGPVLYPFMGPQMYLQGHTPWDGPGRPVAPNVNWGMVGPGQRVFPVMPVQPTTERPTGVLPHYGEDLPRYRAGTGTYLPNPKVSFRDRHTSSRNYRGGYSNDRSDHSDKEGSWTNSKHRNPNRSYGCSQSERSGMRPDRHATDDNQSDRQRRTYRNDSYRHESGAQYLVQGQSFGPTNSMRKPANVTHEVYTPPSAASNGAALSAPPGPPFFMVCSYEPGVDHGASSSEPIEFGSLGPLPTANGDDLPRPTRQVPPNGFYGQKRGPYRGGSSHSSP</sequence>
<feature type="region of interest" description="Disordered" evidence="1">
    <location>
        <begin position="383"/>
        <end position="515"/>
    </location>
</feature>
<dbReference type="PANTHER" id="PTHR45979:SF30">
    <property type="entry name" value="NUCLEOTIDYLTRANSFERASE"/>
    <property type="match status" value="1"/>
</dbReference>
<reference evidence="2" key="1">
    <citation type="journal article" date="2018" name="DNA Res.">
        <title>Multiple hybrid de novo genome assembly of finger millet, an orphan allotetraploid crop.</title>
        <authorList>
            <person name="Hatakeyama M."/>
            <person name="Aluri S."/>
            <person name="Balachadran M.T."/>
            <person name="Sivarajan S.R."/>
            <person name="Patrignani A."/>
            <person name="Gruter S."/>
            <person name="Poveda L."/>
            <person name="Shimizu-Inatsugi R."/>
            <person name="Baeten J."/>
            <person name="Francoijs K.J."/>
            <person name="Nataraja K.N."/>
            <person name="Reddy Y.A.N."/>
            <person name="Phadnis S."/>
            <person name="Ravikumar R.L."/>
            <person name="Schlapbach R."/>
            <person name="Sreeman S.M."/>
            <person name="Shimizu K.K."/>
        </authorList>
    </citation>
    <scope>NUCLEOTIDE SEQUENCE</scope>
</reference>
<proteinExistence type="predicted"/>
<protein>
    <recommendedName>
        <fullName evidence="4">Nucleotidyltransferase</fullName>
    </recommendedName>
</protein>
<keyword evidence="3" id="KW-1185">Reference proteome</keyword>
<organism evidence="2 3">
    <name type="scientific">Eleusine coracana subsp. coracana</name>
    <dbReference type="NCBI Taxonomy" id="191504"/>
    <lineage>
        <taxon>Eukaryota</taxon>
        <taxon>Viridiplantae</taxon>
        <taxon>Streptophyta</taxon>
        <taxon>Embryophyta</taxon>
        <taxon>Tracheophyta</taxon>
        <taxon>Spermatophyta</taxon>
        <taxon>Magnoliopsida</taxon>
        <taxon>Liliopsida</taxon>
        <taxon>Poales</taxon>
        <taxon>Poaceae</taxon>
        <taxon>PACMAD clade</taxon>
        <taxon>Chloridoideae</taxon>
        <taxon>Cynodonteae</taxon>
        <taxon>Eleusininae</taxon>
        <taxon>Eleusine</taxon>
    </lineage>
</organism>
<dbReference type="EMBL" id="BQKI01000082">
    <property type="protein sequence ID" value="GJN30672.1"/>
    <property type="molecule type" value="Genomic_DNA"/>
</dbReference>